<comment type="caution">
    <text evidence="1">The sequence shown here is derived from an EMBL/GenBank/DDBJ whole genome shotgun (WGS) entry which is preliminary data.</text>
</comment>
<dbReference type="EMBL" id="JAMZIH010005155">
    <property type="protein sequence ID" value="KAJ1675898.1"/>
    <property type="molecule type" value="Genomic_DNA"/>
</dbReference>
<reference evidence="1" key="1">
    <citation type="submission" date="2022-06" db="EMBL/GenBank/DDBJ databases">
        <title>Phylogenomic reconstructions and comparative analyses of Kickxellomycotina fungi.</title>
        <authorList>
            <person name="Reynolds N.K."/>
            <person name="Stajich J.E."/>
            <person name="Barry K."/>
            <person name="Grigoriev I.V."/>
            <person name="Crous P."/>
            <person name="Smith M.E."/>
        </authorList>
    </citation>
    <scope>NUCLEOTIDE SEQUENCE</scope>
    <source>
        <strain evidence="1">RSA 2271</strain>
    </source>
</reference>
<gene>
    <name evidence="1" type="primary">DOM34</name>
    <name evidence="1" type="ORF">EV182_000366</name>
</gene>
<sequence length="401" mass="45488">MKLLRKNIEKDQSGFVRLEPEESEDMWHLYNLIQKGDQVEATTVRYVPLPVCCIPLALQLLTPTAFGPNRGVKSESSTGSVSTQRVRTKLRVNVRDIFFDIQAGALRINGQNVLENKFLGQFHTIDLELKQPFMLFKPTWDTISLQRVKDACDVTKQADAAAVVMQDGLANVCLLTQHMTIVRQRVEVHIPRKNRGSATNYEKAIGKFYDQVYRSIKQHIDFGVVKVVVLGSPGFVKDKFFKYMLDQAKEDNKTIMTNKPKFVLVHTSSGHKRALEEVMQDPQIKVRLADTKAAEEGRALDEFYKIMNDDPDRAYYGFDHVRRACENHAIGTLMITDELFRSADLATRRKYVKLVEDTQALKGRVLIFSSLHVSGEQLQQLSGVAAILNFPLPEVESEAES</sequence>
<evidence type="ECO:0000313" key="1">
    <source>
        <dbReference type="EMBL" id="KAJ1675898.1"/>
    </source>
</evidence>
<name>A0ACC1HH32_9FUNG</name>
<protein>
    <submittedName>
        <fullName evidence="1">Translation factor pelota</fullName>
    </submittedName>
</protein>
<organism evidence="1 2">
    <name type="scientific">Spiromyces aspiralis</name>
    <dbReference type="NCBI Taxonomy" id="68401"/>
    <lineage>
        <taxon>Eukaryota</taxon>
        <taxon>Fungi</taxon>
        <taxon>Fungi incertae sedis</taxon>
        <taxon>Zoopagomycota</taxon>
        <taxon>Kickxellomycotina</taxon>
        <taxon>Kickxellomycetes</taxon>
        <taxon>Kickxellales</taxon>
        <taxon>Kickxellaceae</taxon>
        <taxon>Spiromyces</taxon>
    </lineage>
</organism>
<keyword evidence="2" id="KW-1185">Reference proteome</keyword>
<accession>A0ACC1HH32</accession>
<evidence type="ECO:0000313" key="2">
    <source>
        <dbReference type="Proteomes" id="UP001145114"/>
    </source>
</evidence>
<dbReference type="Proteomes" id="UP001145114">
    <property type="component" value="Unassembled WGS sequence"/>
</dbReference>
<proteinExistence type="predicted"/>